<dbReference type="EMBL" id="JAENHL010000006">
    <property type="protein sequence ID" value="MBK1865727.1"/>
    <property type="molecule type" value="Genomic_DNA"/>
</dbReference>
<comment type="caution">
    <text evidence="1">The sequence shown here is derived from an EMBL/GenBank/DDBJ whole genome shotgun (WGS) entry which is preliminary data.</text>
</comment>
<sequence length="270" mass="29144">MSATIGLSRDSEEFRTSSHRLAQFARAVDDTNPQHLAGVFASPVFAHIPVMQSMVEVLDQAANGFVLHGEHDFVFHAPIRPGLRLFTTSTLIGMRGTRAGLTYIIRSAIETHEGKPVCTQYSTCLVRGAAATAREGEVPPARPAPAKTAVSSERYALTPDQTRRYADAARDYSAYTIDPAAAARQGFPAPLVHGMCTLAFTARAIVDRHCRGDTPRLKRLGCRFAHPLFLTQGQTLAVDHWIGADGVIGFEATDRDGAVVVKNGYAEIAA</sequence>
<gene>
    <name evidence="1" type="ORF">JHL16_05135</name>
</gene>
<evidence type="ECO:0000313" key="2">
    <source>
        <dbReference type="Proteomes" id="UP000616151"/>
    </source>
</evidence>
<accession>A0ACC5QZK7</accession>
<reference evidence="1" key="1">
    <citation type="submission" date="2021-01" db="EMBL/GenBank/DDBJ databases">
        <authorList>
            <person name="Sun Q."/>
        </authorList>
    </citation>
    <scope>NUCLEOTIDE SEQUENCE</scope>
    <source>
        <strain evidence="1">YIM B02566</strain>
    </source>
</reference>
<dbReference type="Proteomes" id="UP000616151">
    <property type="component" value="Unassembled WGS sequence"/>
</dbReference>
<protein>
    <submittedName>
        <fullName evidence="1">MaoC family dehydratase N-terminal domain-containing protein</fullName>
    </submittedName>
</protein>
<evidence type="ECO:0000313" key="1">
    <source>
        <dbReference type="EMBL" id="MBK1865727.1"/>
    </source>
</evidence>
<name>A0ACC5QZK7_9HYPH</name>
<proteinExistence type="predicted"/>
<keyword evidence="2" id="KW-1185">Reference proteome</keyword>
<organism evidence="1 2">
    <name type="scientific">Taklimakanibacter albus</name>
    <dbReference type="NCBI Taxonomy" id="2800327"/>
    <lineage>
        <taxon>Bacteria</taxon>
        <taxon>Pseudomonadati</taxon>
        <taxon>Pseudomonadota</taxon>
        <taxon>Alphaproteobacteria</taxon>
        <taxon>Hyphomicrobiales</taxon>
        <taxon>Aestuariivirgaceae</taxon>
        <taxon>Taklimakanibacter</taxon>
    </lineage>
</organism>